<keyword evidence="4 11" id="KW-0028">Amino-acid biosynthesis</keyword>
<comment type="caution">
    <text evidence="11">Lacks conserved residue(s) required for the propagation of feature annotation.</text>
</comment>
<evidence type="ECO:0000256" key="6">
    <source>
        <dbReference type="ARBA" id="ARBA00022741"/>
    </source>
</evidence>
<name>A0A162M1K5_9PROT</name>
<dbReference type="GeneID" id="97240160"/>
<dbReference type="InterPro" id="IPR027417">
    <property type="entry name" value="P-loop_NTPase"/>
</dbReference>
<reference evidence="12 15" key="2">
    <citation type="journal article" date="2018" name="Nat. Biotechnol.">
        <title>A standardized bacterial taxonomy based on genome phylogeny substantially revises the tree of life.</title>
        <authorList>
            <person name="Parks D.H."/>
            <person name="Chuvochina M."/>
            <person name="Waite D.W."/>
            <person name="Rinke C."/>
            <person name="Skarshewski A."/>
            <person name="Chaumeil P.A."/>
            <person name="Hugenholtz P."/>
        </authorList>
    </citation>
    <scope>NUCLEOTIDE SEQUENCE [LARGE SCALE GENOMIC DNA]</scope>
    <source>
        <strain evidence="12">UBA8739</strain>
    </source>
</reference>
<dbReference type="GO" id="GO:0004765">
    <property type="term" value="F:shikimate kinase activity"/>
    <property type="evidence" value="ECO:0007669"/>
    <property type="project" value="UniProtKB-UniRule"/>
</dbReference>
<dbReference type="RefSeq" id="WP_062761173.1">
    <property type="nucleotide sequence ID" value="NZ_CP121045.1"/>
</dbReference>
<dbReference type="Gene3D" id="3.40.50.300">
    <property type="entry name" value="P-loop containing nucleotide triphosphate hydrolases"/>
    <property type="match status" value="1"/>
</dbReference>
<dbReference type="GO" id="GO:0008652">
    <property type="term" value="P:amino acid biosynthetic process"/>
    <property type="evidence" value="ECO:0007669"/>
    <property type="project" value="UniProtKB-KW"/>
</dbReference>
<feature type="binding site" evidence="11">
    <location>
        <position position="35"/>
    </location>
    <ligand>
        <name>substrate</name>
    </ligand>
</feature>
<evidence type="ECO:0000256" key="8">
    <source>
        <dbReference type="ARBA" id="ARBA00022840"/>
    </source>
</evidence>
<keyword evidence="5 11" id="KW-0808">Transferase</keyword>
<comment type="subunit">
    <text evidence="11">Monomer.</text>
</comment>
<comment type="pathway">
    <text evidence="1 11">Metabolic intermediate biosynthesis; chorismate biosynthesis; chorismate from D-erythrose 4-phosphate and phosphoenolpyruvate: step 5/7.</text>
</comment>
<feature type="binding site" evidence="11">
    <location>
        <position position="139"/>
    </location>
    <ligand>
        <name>substrate</name>
    </ligand>
</feature>
<evidence type="ECO:0000256" key="9">
    <source>
        <dbReference type="ARBA" id="ARBA00023141"/>
    </source>
</evidence>
<evidence type="ECO:0000313" key="15">
    <source>
        <dbReference type="Proteomes" id="UP000257706"/>
    </source>
</evidence>
<evidence type="ECO:0000313" key="13">
    <source>
        <dbReference type="EMBL" id="KYO57795.1"/>
    </source>
</evidence>
<keyword evidence="8 11" id="KW-0067">ATP-binding</keyword>
<dbReference type="EMBL" id="LPZR01000003">
    <property type="protein sequence ID" value="KYO57795.1"/>
    <property type="molecule type" value="Genomic_DNA"/>
</dbReference>
<dbReference type="GO" id="GO:0009423">
    <property type="term" value="P:chorismate biosynthetic process"/>
    <property type="evidence" value="ECO:0007669"/>
    <property type="project" value="UniProtKB-UniRule"/>
</dbReference>
<feature type="binding site" evidence="11">
    <location>
        <position position="17"/>
    </location>
    <ligand>
        <name>Mg(2+)</name>
        <dbReference type="ChEBI" id="CHEBI:18420"/>
    </ligand>
</feature>
<feature type="binding site" evidence="11">
    <location>
        <position position="81"/>
    </location>
    <ligand>
        <name>substrate</name>
    </ligand>
</feature>
<evidence type="ECO:0000256" key="11">
    <source>
        <dbReference type="HAMAP-Rule" id="MF_00109"/>
    </source>
</evidence>
<evidence type="ECO:0000256" key="4">
    <source>
        <dbReference type="ARBA" id="ARBA00022605"/>
    </source>
</evidence>
<gene>
    <name evidence="11" type="primary">aroK</name>
    <name evidence="13" type="ORF">AUP44_18570</name>
    <name evidence="12" type="ORF">DCK97_11150</name>
</gene>
<dbReference type="Proteomes" id="UP000257706">
    <property type="component" value="Unassembled WGS sequence"/>
</dbReference>
<comment type="catalytic activity">
    <reaction evidence="10 11">
        <text>shikimate + ATP = 3-phosphoshikimate + ADP + H(+)</text>
        <dbReference type="Rhea" id="RHEA:13121"/>
        <dbReference type="ChEBI" id="CHEBI:15378"/>
        <dbReference type="ChEBI" id="CHEBI:30616"/>
        <dbReference type="ChEBI" id="CHEBI:36208"/>
        <dbReference type="ChEBI" id="CHEBI:145989"/>
        <dbReference type="ChEBI" id="CHEBI:456216"/>
        <dbReference type="EC" id="2.7.1.71"/>
    </reaction>
</comment>
<feature type="binding site" evidence="11">
    <location>
        <position position="59"/>
    </location>
    <ligand>
        <name>substrate</name>
    </ligand>
</feature>
<evidence type="ECO:0000256" key="7">
    <source>
        <dbReference type="ARBA" id="ARBA00022777"/>
    </source>
</evidence>
<dbReference type="GO" id="GO:0005829">
    <property type="term" value="C:cytosol"/>
    <property type="evidence" value="ECO:0007669"/>
    <property type="project" value="TreeGrafter"/>
</dbReference>
<dbReference type="SUPFAM" id="SSF52540">
    <property type="entry name" value="P-loop containing nucleoside triphosphate hydrolases"/>
    <property type="match status" value="1"/>
</dbReference>
<evidence type="ECO:0000256" key="2">
    <source>
        <dbReference type="ARBA" id="ARBA00006997"/>
    </source>
</evidence>
<dbReference type="OrthoDB" id="9800332at2"/>
<evidence type="ECO:0000256" key="5">
    <source>
        <dbReference type="ARBA" id="ARBA00022679"/>
    </source>
</evidence>
<dbReference type="PRINTS" id="PR01100">
    <property type="entry name" value="SHIKIMTKNASE"/>
</dbReference>
<dbReference type="UniPathway" id="UPA00053">
    <property type="reaction ID" value="UER00088"/>
</dbReference>
<dbReference type="GO" id="GO:0005524">
    <property type="term" value="F:ATP binding"/>
    <property type="evidence" value="ECO:0007669"/>
    <property type="project" value="UniProtKB-UniRule"/>
</dbReference>
<keyword evidence="9 11" id="KW-0057">Aromatic amino acid biosynthesis</keyword>
<accession>A0A162M1K5</accession>
<dbReference type="InterPro" id="IPR000623">
    <property type="entry name" value="Shikimate_kinase/TSH1"/>
</dbReference>
<keyword evidence="6 11" id="KW-0547">Nucleotide-binding</keyword>
<comment type="cofactor">
    <cofactor evidence="11">
        <name>Mg(2+)</name>
        <dbReference type="ChEBI" id="CHEBI:18420"/>
    </cofactor>
    <text evidence="11">Binds 1 Mg(2+) ion per subunit.</text>
</comment>
<dbReference type="PANTHER" id="PTHR21087:SF16">
    <property type="entry name" value="SHIKIMATE KINASE 1, CHLOROPLASTIC"/>
    <property type="match status" value="1"/>
</dbReference>
<dbReference type="Proteomes" id="UP000075787">
    <property type="component" value="Unassembled WGS sequence"/>
</dbReference>
<dbReference type="InterPro" id="IPR031322">
    <property type="entry name" value="Shikimate/glucono_kinase"/>
</dbReference>
<dbReference type="HAMAP" id="MF_00109">
    <property type="entry name" value="Shikimate_kinase"/>
    <property type="match status" value="1"/>
</dbReference>
<dbReference type="EC" id="2.7.1.71" evidence="3 11"/>
<evidence type="ECO:0000313" key="14">
    <source>
        <dbReference type="Proteomes" id="UP000075787"/>
    </source>
</evidence>
<evidence type="ECO:0000256" key="1">
    <source>
        <dbReference type="ARBA" id="ARBA00004842"/>
    </source>
</evidence>
<comment type="function">
    <text evidence="11">Catalyzes the specific phosphorylation of the 3-hydroxyl group of shikimic acid using ATP as a cosubstrate.</text>
</comment>
<dbReference type="PANTHER" id="PTHR21087">
    <property type="entry name" value="SHIKIMATE KINASE"/>
    <property type="match status" value="1"/>
</dbReference>
<keyword evidence="11" id="KW-0460">Magnesium</keyword>
<keyword evidence="11" id="KW-0479">Metal-binding</keyword>
<dbReference type="PROSITE" id="PS01128">
    <property type="entry name" value="SHIKIMATE_KINASE"/>
    <property type="match status" value="1"/>
</dbReference>
<evidence type="ECO:0000256" key="3">
    <source>
        <dbReference type="ARBA" id="ARBA00012154"/>
    </source>
</evidence>
<keyword evidence="11" id="KW-0963">Cytoplasm</keyword>
<comment type="subcellular location">
    <subcellularLocation>
        <location evidence="11">Cytoplasm</location>
    </subcellularLocation>
</comment>
<comment type="similarity">
    <text evidence="2 11">Belongs to the shikimate kinase family.</text>
</comment>
<feature type="binding site" evidence="11">
    <location>
        <begin position="13"/>
        <end position="18"/>
    </location>
    <ligand>
        <name>ATP</name>
        <dbReference type="ChEBI" id="CHEBI:30616"/>
    </ligand>
</feature>
<evidence type="ECO:0000313" key="12">
    <source>
        <dbReference type="EMBL" id="HAE47967.1"/>
    </source>
</evidence>
<dbReference type="NCBIfam" id="NF010552">
    <property type="entry name" value="PRK13946.1"/>
    <property type="match status" value="1"/>
</dbReference>
<dbReference type="GO" id="GO:0000287">
    <property type="term" value="F:magnesium ion binding"/>
    <property type="evidence" value="ECO:0007669"/>
    <property type="project" value="UniProtKB-UniRule"/>
</dbReference>
<protein>
    <recommendedName>
        <fullName evidence="3 11">Shikimate kinase</fullName>
        <shortName evidence="11">SK</shortName>
        <ecNumber evidence="3 11">2.7.1.71</ecNumber>
    </recommendedName>
</protein>
<sequence length="184" mass="20289">MIDRSIVLVGLMGVGKSSVGRRLAQRLGIDFVDADTEIEKAAGLPVPEIFRLYGEAEFRRGERRVLARLLEERPRVIATGGGAFMDPETRAAIARDGISVWLKAELPVIARRVLKRRHTRPLIAEGDAMATLERLIRERHPVYAEADLTVESTEAPHEVAVDAIISALAAEWPALSATRPRRPA</sequence>
<dbReference type="InterPro" id="IPR023000">
    <property type="entry name" value="Shikimate_kinase_CS"/>
</dbReference>
<dbReference type="CDD" id="cd00464">
    <property type="entry name" value="SK"/>
    <property type="match status" value="1"/>
</dbReference>
<proteinExistence type="inferred from homology"/>
<organism evidence="13 14">
    <name type="scientific">Tistrella mobilis</name>
    <dbReference type="NCBI Taxonomy" id="171437"/>
    <lineage>
        <taxon>Bacteria</taxon>
        <taxon>Pseudomonadati</taxon>
        <taxon>Pseudomonadota</taxon>
        <taxon>Alphaproteobacteria</taxon>
        <taxon>Geminicoccales</taxon>
        <taxon>Geminicoccaceae</taxon>
        <taxon>Tistrella</taxon>
    </lineage>
</organism>
<dbReference type="Pfam" id="PF01202">
    <property type="entry name" value="SKI"/>
    <property type="match status" value="1"/>
</dbReference>
<feature type="binding site" evidence="11">
    <location>
        <position position="120"/>
    </location>
    <ligand>
        <name>ATP</name>
        <dbReference type="ChEBI" id="CHEBI:30616"/>
    </ligand>
</feature>
<dbReference type="GO" id="GO:0009073">
    <property type="term" value="P:aromatic amino acid family biosynthetic process"/>
    <property type="evidence" value="ECO:0007669"/>
    <property type="project" value="UniProtKB-KW"/>
</dbReference>
<dbReference type="AlphaFoldDB" id="A0A162M1K5"/>
<keyword evidence="7 11" id="KW-0418">Kinase</keyword>
<comment type="caution">
    <text evidence="13">The sequence shown here is derived from an EMBL/GenBank/DDBJ whole genome shotgun (WGS) entry which is preliminary data.</text>
</comment>
<evidence type="ECO:0000256" key="10">
    <source>
        <dbReference type="ARBA" id="ARBA00048567"/>
    </source>
</evidence>
<reference evidence="13 14" key="1">
    <citation type="submission" date="2015-12" db="EMBL/GenBank/DDBJ databases">
        <title>Genome sequence of Tistrella mobilis MCCC 1A02139.</title>
        <authorList>
            <person name="Lu L."/>
            <person name="Lai Q."/>
            <person name="Shao Z."/>
            <person name="Qian P."/>
        </authorList>
    </citation>
    <scope>NUCLEOTIDE SEQUENCE [LARGE SCALE GENOMIC DNA]</scope>
    <source>
        <strain evidence="13 14">MCCC 1A02139</strain>
    </source>
</reference>
<dbReference type="EMBL" id="DMAI01000169">
    <property type="protein sequence ID" value="HAE47967.1"/>
    <property type="molecule type" value="Genomic_DNA"/>
</dbReference>